<dbReference type="GO" id="GO:0004497">
    <property type="term" value="F:monooxygenase activity"/>
    <property type="evidence" value="ECO:0007669"/>
    <property type="project" value="UniProtKB-KW"/>
</dbReference>
<evidence type="ECO:0000313" key="8">
    <source>
        <dbReference type="EMBL" id="KAF7374345.1"/>
    </source>
</evidence>
<name>A0A8H6ZEU7_9AGAR</name>
<dbReference type="PANTHER" id="PTHR13789:SF314">
    <property type="entry name" value="FAD-BINDING DOMAIN-CONTAINING PROTEIN"/>
    <property type="match status" value="1"/>
</dbReference>
<dbReference type="OrthoDB" id="9993796at2759"/>
<dbReference type="SUPFAM" id="SSF51905">
    <property type="entry name" value="FAD/NAD(P)-binding domain"/>
    <property type="match status" value="1"/>
</dbReference>
<keyword evidence="4" id="KW-0560">Oxidoreductase</keyword>
<comment type="caution">
    <text evidence="8">The sequence shown here is derived from an EMBL/GenBank/DDBJ whole genome shotgun (WGS) entry which is preliminary data.</text>
</comment>
<dbReference type="Gene3D" id="3.50.50.60">
    <property type="entry name" value="FAD/NAD(P)-binding domain"/>
    <property type="match status" value="1"/>
</dbReference>
<evidence type="ECO:0000256" key="1">
    <source>
        <dbReference type="ARBA" id="ARBA00007992"/>
    </source>
</evidence>
<keyword evidence="9" id="KW-1185">Reference proteome</keyword>
<keyword evidence="6" id="KW-1133">Transmembrane helix</keyword>
<dbReference type="GO" id="GO:0071949">
    <property type="term" value="F:FAD binding"/>
    <property type="evidence" value="ECO:0007669"/>
    <property type="project" value="InterPro"/>
</dbReference>
<evidence type="ECO:0000256" key="2">
    <source>
        <dbReference type="ARBA" id="ARBA00022630"/>
    </source>
</evidence>
<feature type="transmembrane region" description="Helical" evidence="6">
    <location>
        <begin position="6"/>
        <end position="25"/>
    </location>
</feature>
<accession>A0A8H6ZEU7</accession>
<protein>
    <submittedName>
        <fullName evidence="8">FAD/NAD(P)-binding domain-containing protein</fullName>
    </submittedName>
</protein>
<gene>
    <name evidence="8" type="ORF">MSAN_00318300</name>
</gene>
<feature type="domain" description="FAD-binding" evidence="7">
    <location>
        <begin position="8"/>
        <end position="358"/>
    </location>
</feature>
<keyword evidence="2" id="KW-0285">Flavoprotein</keyword>
<dbReference type="PANTHER" id="PTHR13789">
    <property type="entry name" value="MONOOXYGENASE"/>
    <property type="match status" value="1"/>
</dbReference>
<dbReference type="AlphaFoldDB" id="A0A8H6ZEU7"/>
<keyword evidence="6" id="KW-0472">Membrane</keyword>
<dbReference type="InterPro" id="IPR002938">
    <property type="entry name" value="FAD-bd"/>
</dbReference>
<evidence type="ECO:0000259" key="7">
    <source>
        <dbReference type="Pfam" id="PF01494"/>
    </source>
</evidence>
<keyword evidence="6" id="KW-0812">Transmembrane</keyword>
<organism evidence="8 9">
    <name type="scientific">Mycena sanguinolenta</name>
    <dbReference type="NCBI Taxonomy" id="230812"/>
    <lineage>
        <taxon>Eukaryota</taxon>
        <taxon>Fungi</taxon>
        <taxon>Dikarya</taxon>
        <taxon>Basidiomycota</taxon>
        <taxon>Agaricomycotina</taxon>
        <taxon>Agaricomycetes</taxon>
        <taxon>Agaricomycetidae</taxon>
        <taxon>Agaricales</taxon>
        <taxon>Marasmiineae</taxon>
        <taxon>Mycenaceae</taxon>
        <taxon>Mycena</taxon>
    </lineage>
</organism>
<comment type="similarity">
    <text evidence="1">Belongs to the paxM FAD-dependent monooxygenase family.</text>
</comment>
<reference evidence="8" key="1">
    <citation type="submission" date="2020-05" db="EMBL/GenBank/DDBJ databases">
        <title>Mycena genomes resolve the evolution of fungal bioluminescence.</title>
        <authorList>
            <person name="Tsai I.J."/>
        </authorList>
    </citation>
    <scope>NUCLEOTIDE SEQUENCE</scope>
    <source>
        <strain evidence="8">160909Yilan</strain>
    </source>
</reference>
<evidence type="ECO:0000256" key="5">
    <source>
        <dbReference type="ARBA" id="ARBA00023033"/>
    </source>
</evidence>
<dbReference type="PRINTS" id="PR00420">
    <property type="entry name" value="RNGMNOXGNASE"/>
</dbReference>
<keyword evidence="5" id="KW-0503">Monooxygenase</keyword>
<dbReference type="EMBL" id="JACAZH010000002">
    <property type="protein sequence ID" value="KAF7374345.1"/>
    <property type="molecule type" value="Genomic_DNA"/>
</dbReference>
<dbReference type="InterPro" id="IPR036188">
    <property type="entry name" value="FAD/NAD-bd_sf"/>
</dbReference>
<sequence>MDSAQPLNVAIVGAGIGGLAAAIALRRSGHRVQVFEASQTKIEIGAGLGVQGNAQRILRQFGFSRDSLKPVEWDGTVVFDAKNGIGIPRPWQFARPDEPKSVLCHRGDLHDELKRLALGEGEGTPVDLHLGSKVVACDPEAGTVTFSNGKTVHADVVIGADGIHSVIRTSIIGHAVDAPPSGWTAFRCLLDPSNLNDLTDLEWLTEGLPGARSVILRQEALRMFFIYPCRSRTLINFVGIYADPDQERADWTQTTTLEEVRAKFQDFHPKFLRILDLSPRTPILKWQMRYLPALPTWIRGRSALLGDAAHATLPTLGQGAAMAIEDAAVLGCLLPLGTTREDIPARLEAYEKLRKERGDFVRAESASQAAVPLKRGLYIRSREMQVRMIDYDALDVAKEYFAANFS</sequence>
<evidence type="ECO:0000256" key="4">
    <source>
        <dbReference type="ARBA" id="ARBA00023002"/>
    </source>
</evidence>
<dbReference type="Proteomes" id="UP000623467">
    <property type="component" value="Unassembled WGS sequence"/>
</dbReference>
<dbReference type="InterPro" id="IPR050493">
    <property type="entry name" value="FAD-dep_Monooxygenase_BioMet"/>
</dbReference>
<evidence type="ECO:0000313" key="9">
    <source>
        <dbReference type="Proteomes" id="UP000623467"/>
    </source>
</evidence>
<proteinExistence type="inferred from homology"/>
<evidence type="ECO:0000256" key="3">
    <source>
        <dbReference type="ARBA" id="ARBA00022827"/>
    </source>
</evidence>
<evidence type="ECO:0000256" key="6">
    <source>
        <dbReference type="SAM" id="Phobius"/>
    </source>
</evidence>
<dbReference type="Pfam" id="PF01494">
    <property type="entry name" value="FAD_binding_3"/>
    <property type="match status" value="1"/>
</dbReference>
<keyword evidence="3" id="KW-0274">FAD</keyword>
<dbReference type="SUPFAM" id="SSF54373">
    <property type="entry name" value="FAD-linked reductases, C-terminal domain"/>
    <property type="match status" value="1"/>
</dbReference>